<evidence type="ECO:0008006" key="4">
    <source>
        <dbReference type="Google" id="ProtNLM"/>
    </source>
</evidence>
<proteinExistence type="predicted"/>
<accession>A0A6P0C9W3</accession>
<gene>
    <name evidence="2" type="ORF">GV827_11315</name>
</gene>
<sequence>MVLKHIVEIVAAAGLTALSLSSPSLAHDLNRSNGWHQGHMSGFGHGMGQGHMMGPGYGMGLGHMMGPGFSRQGNVAPGTMPSLRGKLDTDDVRQMMEYRLRWMDNPNIKLGKVEVSDTDTITAEIVTQDGSLVERLKVDRHTGWIGPSR</sequence>
<evidence type="ECO:0000313" key="3">
    <source>
        <dbReference type="Proteomes" id="UP000468591"/>
    </source>
</evidence>
<feature type="chain" id="PRO_5026770056" description="YpeB-like protein with protease inhibitory function" evidence="1">
    <location>
        <begin position="27"/>
        <end position="149"/>
    </location>
</feature>
<dbReference type="Proteomes" id="UP000468591">
    <property type="component" value="Unassembled WGS sequence"/>
</dbReference>
<keyword evidence="3" id="KW-1185">Reference proteome</keyword>
<evidence type="ECO:0000256" key="1">
    <source>
        <dbReference type="SAM" id="SignalP"/>
    </source>
</evidence>
<dbReference type="RefSeq" id="WP_164353922.1">
    <property type="nucleotide sequence ID" value="NZ_JAABNT010000006.1"/>
</dbReference>
<evidence type="ECO:0000313" key="2">
    <source>
        <dbReference type="EMBL" id="NEK22991.1"/>
    </source>
</evidence>
<feature type="signal peptide" evidence="1">
    <location>
        <begin position="1"/>
        <end position="26"/>
    </location>
</feature>
<dbReference type="AlphaFoldDB" id="A0A6P0C9W3"/>
<name>A0A6P0C9W3_9RHOB</name>
<organism evidence="2 3">
    <name type="scientific">Sulfitobacter sediminilitoris</name>
    <dbReference type="NCBI Taxonomy" id="2698830"/>
    <lineage>
        <taxon>Bacteria</taxon>
        <taxon>Pseudomonadati</taxon>
        <taxon>Pseudomonadota</taxon>
        <taxon>Alphaproteobacteria</taxon>
        <taxon>Rhodobacterales</taxon>
        <taxon>Roseobacteraceae</taxon>
        <taxon>Sulfitobacter</taxon>
    </lineage>
</organism>
<protein>
    <recommendedName>
        <fullName evidence="4">YpeB-like protein with protease inhibitory function</fullName>
    </recommendedName>
</protein>
<reference evidence="2 3" key="1">
    <citation type="submission" date="2020-01" db="EMBL/GenBank/DDBJ databases">
        <title>Sulfitobacter sediminilitoris sp. nov., isolated from a tidal flat.</title>
        <authorList>
            <person name="Park S."/>
            <person name="Yoon J.-H."/>
        </authorList>
    </citation>
    <scope>NUCLEOTIDE SEQUENCE [LARGE SCALE GENOMIC DNA]</scope>
    <source>
        <strain evidence="2 3">JBTF-M27</strain>
    </source>
</reference>
<keyword evidence="1" id="KW-0732">Signal</keyword>
<dbReference type="EMBL" id="JAABNT010000006">
    <property type="protein sequence ID" value="NEK22991.1"/>
    <property type="molecule type" value="Genomic_DNA"/>
</dbReference>
<comment type="caution">
    <text evidence="2">The sequence shown here is derived from an EMBL/GenBank/DDBJ whole genome shotgun (WGS) entry which is preliminary data.</text>
</comment>